<dbReference type="AlphaFoldDB" id="A0A1H8CGP2"/>
<protein>
    <submittedName>
        <fullName evidence="2">Uncharacterized protein</fullName>
    </submittedName>
</protein>
<sequence length="33" mass="3514">MAKLSKRSVRSNLPAVQAQHGGERRIGSAVIPV</sequence>
<feature type="region of interest" description="Disordered" evidence="1">
    <location>
        <begin position="1"/>
        <end position="33"/>
    </location>
</feature>
<accession>A0A1H8CGP2</accession>
<evidence type="ECO:0000313" key="2">
    <source>
        <dbReference type="EMBL" id="SEM93604.1"/>
    </source>
</evidence>
<proteinExistence type="predicted"/>
<dbReference type="Proteomes" id="UP000199206">
    <property type="component" value="Unassembled WGS sequence"/>
</dbReference>
<gene>
    <name evidence="2" type="ORF">SAMN05192583_1581</name>
</gene>
<evidence type="ECO:0000313" key="3">
    <source>
        <dbReference type="Proteomes" id="UP000199206"/>
    </source>
</evidence>
<organism evidence="2 3">
    <name type="scientific">Sphingomonas gellani</name>
    <dbReference type="NCBI Taxonomy" id="1166340"/>
    <lineage>
        <taxon>Bacteria</taxon>
        <taxon>Pseudomonadati</taxon>
        <taxon>Pseudomonadota</taxon>
        <taxon>Alphaproteobacteria</taxon>
        <taxon>Sphingomonadales</taxon>
        <taxon>Sphingomonadaceae</taxon>
        <taxon>Sphingomonas</taxon>
    </lineage>
</organism>
<evidence type="ECO:0000256" key="1">
    <source>
        <dbReference type="SAM" id="MobiDB-lite"/>
    </source>
</evidence>
<reference evidence="3" key="1">
    <citation type="submission" date="2016-10" db="EMBL/GenBank/DDBJ databases">
        <authorList>
            <person name="Varghese N."/>
            <person name="Submissions S."/>
        </authorList>
    </citation>
    <scope>NUCLEOTIDE SEQUENCE [LARGE SCALE GENOMIC DNA]</scope>
    <source>
        <strain evidence="3">S6-262</strain>
    </source>
</reference>
<name>A0A1H8CGP2_9SPHN</name>
<dbReference type="EMBL" id="FOCF01000003">
    <property type="protein sequence ID" value="SEM93604.1"/>
    <property type="molecule type" value="Genomic_DNA"/>
</dbReference>
<keyword evidence="3" id="KW-1185">Reference proteome</keyword>